<sequence length="271" mass="29646">MAVSSKVRIWWLPPAGAVWLYLEFAEWCKFIPEYNVPAKSIPDRYGIVHRLVPTTLAKKLRWPIAATVEPRPEDVLTSADYTAAINTASTGSSYFELGVASSDVTAIFGPSKSFVVSGSTGNDGTYTVKSVSFTASKTRITVNETVADGTGDGTITNTFSLPEVIDYWAVGAYSVTTPISDTEFYIYHYEDGVNDDGGAVVRRQGYKVHFSQIPRDILGTLVFIDGETPDMRMEFIVIEDGTFTDFEIAPTDNDPDTSADSYVANPISRPT</sequence>
<evidence type="ECO:0000313" key="2">
    <source>
        <dbReference type="EMBL" id="KKL27921.1"/>
    </source>
</evidence>
<comment type="caution">
    <text evidence="2">The sequence shown here is derived from an EMBL/GenBank/DDBJ whole genome shotgun (WGS) entry which is preliminary data.</text>
</comment>
<name>A0A0F9EDJ5_9ZZZZ</name>
<reference evidence="2" key="1">
    <citation type="journal article" date="2015" name="Nature">
        <title>Complex archaea that bridge the gap between prokaryotes and eukaryotes.</title>
        <authorList>
            <person name="Spang A."/>
            <person name="Saw J.H."/>
            <person name="Jorgensen S.L."/>
            <person name="Zaremba-Niedzwiedzka K."/>
            <person name="Martijn J."/>
            <person name="Lind A.E."/>
            <person name="van Eijk R."/>
            <person name="Schleper C."/>
            <person name="Guy L."/>
            <person name="Ettema T.J."/>
        </authorList>
    </citation>
    <scope>NUCLEOTIDE SEQUENCE</scope>
</reference>
<dbReference type="AlphaFoldDB" id="A0A0F9EDJ5"/>
<proteinExistence type="predicted"/>
<protein>
    <submittedName>
        <fullName evidence="2">Uncharacterized protein</fullName>
    </submittedName>
</protein>
<organism evidence="2">
    <name type="scientific">marine sediment metagenome</name>
    <dbReference type="NCBI Taxonomy" id="412755"/>
    <lineage>
        <taxon>unclassified sequences</taxon>
        <taxon>metagenomes</taxon>
        <taxon>ecological metagenomes</taxon>
    </lineage>
</organism>
<feature type="region of interest" description="Disordered" evidence="1">
    <location>
        <begin position="248"/>
        <end position="271"/>
    </location>
</feature>
<accession>A0A0F9EDJ5</accession>
<dbReference type="EMBL" id="LAZR01035284">
    <property type="protein sequence ID" value="KKL27921.1"/>
    <property type="molecule type" value="Genomic_DNA"/>
</dbReference>
<gene>
    <name evidence="2" type="ORF">LCGC14_2380320</name>
</gene>
<evidence type="ECO:0000256" key="1">
    <source>
        <dbReference type="SAM" id="MobiDB-lite"/>
    </source>
</evidence>